<dbReference type="AlphaFoldDB" id="A0AA88L4H9"/>
<evidence type="ECO:0000256" key="3">
    <source>
        <dbReference type="SAM" id="MobiDB-lite"/>
    </source>
</evidence>
<evidence type="ECO:0000256" key="1">
    <source>
        <dbReference type="ARBA" id="ARBA00004123"/>
    </source>
</evidence>
<comment type="caution">
    <text evidence="5">The sequence shown here is derived from an EMBL/GenBank/DDBJ whole genome shotgun (WGS) entry which is preliminary data.</text>
</comment>
<protein>
    <recommendedName>
        <fullName evidence="4">RED-like N-terminal domain-containing protein</fullName>
    </recommendedName>
</protein>
<dbReference type="Proteomes" id="UP001187531">
    <property type="component" value="Unassembled WGS sequence"/>
</dbReference>
<organism evidence="5 6">
    <name type="scientific">Artemia franciscana</name>
    <name type="common">Brine shrimp</name>
    <name type="synonym">Artemia sanfranciscana</name>
    <dbReference type="NCBI Taxonomy" id="6661"/>
    <lineage>
        <taxon>Eukaryota</taxon>
        <taxon>Metazoa</taxon>
        <taxon>Ecdysozoa</taxon>
        <taxon>Arthropoda</taxon>
        <taxon>Crustacea</taxon>
        <taxon>Branchiopoda</taxon>
        <taxon>Anostraca</taxon>
        <taxon>Artemiidae</taxon>
        <taxon>Artemia</taxon>
    </lineage>
</organism>
<evidence type="ECO:0000313" key="6">
    <source>
        <dbReference type="Proteomes" id="UP001187531"/>
    </source>
</evidence>
<dbReference type="InterPro" id="IPR012916">
    <property type="entry name" value="RED_N"/>
</dbReference>
<gene>
    <name evidence="5" type="ORF">QYM36_011319</name>
</gene>
<feature type="compositionally biased region" description="Basic residues" evidence="3">
    <location>
        <begin position="41"/>
        <end position="50"/>
    </location>
</feature>
<name>A0AA88L4H9_ARTSF</name>
<keyword evidence="2" id="KW-0539">Nucleus</keyword>
<sequence>MEHTHLVKGLDYALLQKLQTTLTTNDIVMNKLSQILSHVRAGGKKSKKEKAKKDKSGKAAKERVKPVDDSIYGEIGDYVAPITTEEKQSR</sequence>
<keyword evidence="6" id="KW-1185">Reference proteome</keyword>
<evidence type="ECO:0000259" key="4">
    <source>
        <dbReference type="Pfam" id="PF07808"/>
    </source>
</evidence>
<dbReference type="InterPro" id="IPR039896">
    <property type="entry name" value="Red-like"/>
</dbReference>
<accession>A0AA88L4H9</accession>
<reference evidence="5" key="1">
    <citation type="submission" date="2023-07" db="EMBL/GenBank/DDBJ databases">
        <title>Chromosome-level genome assembly of Artemia franciscana.</title>
        <authorList>
            <person name="Jo E."/>
        </authorList>
    </citation>
    <scope>NUCLEOTIDE SEQUENCE</scope>
    <source>
        <tissue evidence="5">Whole body</tissue>
    </source>
</reference>
<feature type="region of interest" description="Disordered" evidence="3">
    <location>
        <begin position="39"/>
        <end position="64"/>
    </location>
</feature>
<dbReference type="PANTHER" id="PTHR12765">
    <property type="entry name" value="RED PROTEIN IK FACTOR CYTOKINE IK"/>
    <property type="match status" value="1"/>
</dbReference>
<dbReference type="GO" id="GO:0005634">
    <property type="term" value="C:nucleus"/>
    <property type="evidence" value="ECO:0007669"/>
    <property type="project" value="UniProtKB-SubCell"/>
</dbReference>
<feature type="domain" description="RED-like N-terminal" evidence="4">
    <location>
        <begin position="1"/>
        <end position="22"/>
    </location>
</feature>
<dbReference type="EMBL" id="JAVRJZ010000015">
    <property type="protein sequence ID" value="KAK2712589.1"/>
    <property type="molecule type" value="Genomic_DNA"/>
</dbReference>
<evidence type="ECO:0000313" key="5">
    <source>
        <dbReference type="EMBL" id="KAK2712589.1"/>
    </source>
</evidence>
<comment type="subcellular location">
    <subcellularLocation>
        <location evidence="1">Nucleus</location>
    </subcellularLocation>
</comment>
<dbReference type="Pfam" id="PF07808">
    <property type="entry name" value="RED_N"/>
    <property type="match status" value="1"/>
</dbReference>
<evidence type="ECO:0000256" key="2">
    <source>
        <dbReference type="ARBA" id="ARBA00023242"/>
    </source>
</evidence>
<feature type="compositionally biased region" description="Basic and acidic residues" evidence="3">
    <location>
        <begin position="51"/>
        <end position="64"/>
    </location>
</feature>
<proteinExistence type="predicted"/>